<accession>A0A8H4V8A3</accession>
<dbReference type="InterPro" id="IPR016187">
    <property type="entry name" value="CTDL_fold"/>
</dbReference>
<dbReference type="InterPro" id="IPR042095">
    <property type="entry name" value="SUMF_sf"/>
</dbReference>
<dbReference type="PANTHER" id="PTHR43397">
    <property type="entry name" value="ERGOTHIONEINE BIOSYNTHESIS PROTEIN 1"/>
    <property type="match status" value="1"/>
</dbReference>
<sequence length="853" mass="94805">MPAVKESLLAGSPDAATKVDIIDIGDGRESCFNLQDDVVSMLNPPRGPRKLPTLLLYDEKGLQMFEEITYLDEYYLTGYEMELLRQASAELASAIPAGAMVVELGSGNLRKVCLLLQALEDQAKPVDYYALDLSQRELERTLAHVPDFQHVSCHGLLGTYDDGREWLKRPGVLERPKCILHIGSSIGNFHRDDAADFLQGFSQLLRPERDFMLVGVDSCSDPDKVYRAYNDSLGLTHDFYLNGLVHANEIYGEQVFCVDEWKAVGEYVYDGDGGRHQAFLAPLRHVSVLGAALEPHERIQIEQSLKYSRHGSDKLWKQAGLSEVACWRRGDEYGLHMLRRAALPFCRNPSLYAATALPSLEDWKSAWQAWDAVTRDMLPRQSLAEQPIKLRHACIFYLGHIPAFLDTQLCKATGEPATEPSRFRAVFERGIDPDVDDPERCHAHSPVPERWPPAAQIADYQARVRDRVRRLYPGAAALPRHVGRAVWAGFEHELMHLETLLYMMLQSDRTLPPPDAPRPDFALAADEAARARVPNRWFDVPAQTVAVGVDDPEDGADSSRHFGWDNEKPARAETVHAFQAQGRPVTNQEYAQFLYNAKIGQIPASWSETTSGQGSSGVDNDVDNGVDDRETDANGSTNGRVAAHSSLPASFLRDKAVRTVYGLVPLAHALDWPVAASYDELARCASWMGGRIPTVEEAQSIYAYVDALKKEASSRLVNKVPAVNGHLVNDGVQESPPRAAPPHLFADLDAANVGFRHWHPVPVSAAGRSLAGRAAMGGLWEWTSSALRRHPGFQPISLYPAYTADFFDGKHNIVLGGSWATHPRIAGRKSFVNWYQRNYPYAWAGARLVRDLP</sequence>
<dbReference type="EMBL" id="JAAVMX010000003">
    <property type="protein sequence ID" value="KAF4511653.1"/>
    <property type="molecule type" value="Genomic_DNA"/>
</dbReference>
<evidence type="ECO:0000259" key="6">
    <source>
        <dbReference type="Pfam" id="PF10017"/>
    </source>
</evidence>
<feature type="region of interest" description="Disordered" evidence="4">
    <location>
        <begin position="606"/>
        <end position="641"/>
    </location>
</feature>
<feature type="domain" description="Histidine-specific methyltransferase SAM-dependent" evidence="6">
    <location>
        <begin position="35"/>
        <end position="339"/>
    </location>
</feature>
<dbReference type="Proteomes" id="UP000557566">
    <property type="component" value="Unassembled WGS sequence"/>
</dbReference>
<keyword evidence="8" id="KW-1185">Reference proteome</keyword>
<keyword evidence="2" id="KW-0808">Transferase</keyword>
<dbReference type="InterPro" id="IPR005532">
    <property type="entry name" value="SUMF_dom"/>
</dbReference>
<dbReference type="Pfam" id="PF03781">
    <property type="entry name" value="FGE-sulfatase"/>
    <property type="match status" value="1"/>
</dbReference>
<evidence type="ECO:0000256" key="3">
    <source>
        <dbReference type="ARBA" id="ARBA00022691"/>
    </source>
</evidence>
<evidence type="ECO:0000256" key="1">
    <source>
        <dbReference type="ARBA" id="ARBA00022603"/>
    </source>
</evidence>
<dbReference type="PANTHER" id="PTHR43397:SF1">
    <property type="entry name" value="ERGOTHIONEINE BIOSYNTHESIS PROTEIN 1"/>
    <property type="match status" value="1"/>
</dbReference>
<dbReference type="InterPro" id="IPR029063">
    <property type="entry name" value="SAM-dependent_MTases_sf"/>
</dbReference>
<dbReference type="OrthoDB" id="659at2759"/>
<evidence type="ECO:0000313" key="7">
    <source>
        <dbReference type="EMBL" id="KAF4511653.1"/>
    </source>
</evidence>
<evidence type="ECO:0000259" key="5">
    <source>
        <dbReference type="Pfam" id="PF03781"/>
    </source>
</evidence>
<dbReference type="Gene3D" id="3.90.1580.10">
    <property type="entry name" value="paralog of FGE (formylglycine-generating enzyme)"/>
    <property type="match status" value="1"/>
</dbReference>
<dbReference type="GO" id="GO:0032259">
    <property type="term" value="P:methylation"/>
    <property type="evidence" value="ECO:0007669"/>
    <property type="project" value="UniProtKB-KW"/>
</dbReference>
<dbReference type="InterPro" id="IPR017805">
    <property type="entry name" value="SAM_MeTrfase_EasF-type_put"/>
</dbReference>
<evidence type="ECO:0000313" key="8">
    <source>
        <dbReference type="Proteomes" id="UP000557566"/>
    </source>
</evidence>
<dbReference type="InterPro" id="IPR019257">
    <property type="entry name" value="MeTrfase_dom"/>
</dbReference>
<evidence type="ECO:0000256" key="2">
    <source>
        <dbReference type="ARBA" id="ARBA00022679"/>
    </source>
</evidence>
<dbReference type="Gene3D" id="3.40.50.150">
    <property type="entry name" value="Vaccinia Virus protein VP39"/>
    <property type="match status" value="1"/>
</dbReference>
<organism evidence="7 8">
    <name type="scientific">Ophiocordyceps sinensis</name>
    <dbReference type="NCBI Taxonomy" id="72228"/>
    <lineage>
        <taxon>Eukaryota</taxon>
        <taxon>Fungi</taxon>
        <taxon>Dikarya</taxon>
        <taxon>Ascomycota</taxon>
        <taxon>Pezizomycotina</taxon>
        <taxon>Sordariomycetes</taxon>
        <taxon>Hypocreomycetidae</taxon>
        <taxon>Hypocreales</taxon>
        <taxon>Ophiocordycipitaceae</taxon>
        <taxon>Ophiocordyceps</taxon>
    </lineage>
</organism>
<dbReference type="NCBIfam" id="TIGR03439">
    <property type="entry name" value="methyl_EasF"/>
    <property type="match status" value="1"/>
</dbReference>
<dbReference type="GO" id="GO:0008168">
    <property type="term" value="F:methyltransferase activity"/>
    <property type="evidence" value="ECO:0007669"/>
    <property type="project" value="UniProtKB-KW"/>
</dbReference>
<dbReference type="AlphaFoldDB" id="A0A8H4V8A3"/>
<evidence type="ECO:0008006" key="9">
    <source>
        <dbReference type="Google" id="ProtNLM"/>
    </source>
</evidence>
<dbReference type="SUPFAM" id="SSF56436">
    <property type="entry name" value="C-type lectin-like"/>
    <property type="match status" value="1"/>
</dbReference>
<keyword evidence="1" id="KW-0489">Methyltransferase</keyword>
<feature type="domain" description="Sulfatase-modifying factor enzyme-like" evidence="5">
    <location>
        <begin position="559"/>
        <end position="850"/>
    </location>
</feature>
<comment type="caution">
    <text evidence="7">The sequence shown here is derived from an EMBL/GenBank/DDBJ whole genome shotgun (WGS) entry which is preliminary data.</text>
</comment>
<dbReference type="Pfam" id="PF10017">
    <property type="entry name" value="Methyltransf_33"/>
    <property type="match status" value="1"/>
</dbReference>
<proteinExistence type="predicted"/>
<keyword evidence="3" id="KW-0949">S-adenosyl-L-methionine</keyword>
<name>A0A8H4V8A3_9HYPO</name>
<evidence type="ECO:0000256" key="4">
    <source>
        <dbReference type="SAM" id="MobiDB-lite"/>
    </source>
</evidence>
<dbReference type="SUPFAM" id="SSF53335">
    <property type="entry name" value="S-adenosyl-L-methionine-dependent methyltransferases"/>
    <property type="match status" value="1"/>
</dbReference>
<reference evidence="7 8" key="1">
    <citation type="journal article" date="2020" name="Genome Biol. Evol.">
        <title>A new high-quality draft genome assembly of the Chinese cordyceps Ophiocordyceps sinensis.</title>
        <authorList>
            <person name="Shu R."/>
            <person name="Zhang J."/>
            <person name="Meng Q."/>
            <person name="Zhang H."/>
            <person name="Zhou G."/>
            <person name="Li M."/>
            <person name="Wu P."/>
            <person name="Zhao Y."/>
            <person name="Chen C."/>
            <person name="Qin Q."/>
        </authorList>
    </citation>
    <scope>NUCLEOTIDE SEQUENCE [LARGE SCALE GENOMIC DNA]</scope>
    <source>
        <strain evidence="7 8">IOZ07</strain>
    </source>
</reference>
<gene>
    <name evidence="7" type="ORF">G6O67_003428</name>
</gene>
<protein>
    <recommendedName>
        <fullName evidence="9">DUF323 domain protein</fullName>
    </recommendedName>
</protein>
<dbReference type="InterPro" id="IPR051128">
    <property type="entry name" value="EgtD_Methyltrsf_superfamily"/>
</dbReference>